<gene>
    <name evidence="2" type="ORF">NEMBOFW57_003773</name>
</gene>
<accession>A0AAD4I3L9</accession>
<reference evidence="2" key="1">
    <citation type="submission" date="2023-02" db="EMBL/GenBank/DDBJ databases">
        <authorList>
            <person name="Palmer J.M."/>
        </authorList>
    </citation>
    <scope>NUCLEOTIDE SEQUENCE</scope>
    <source>
        <strain evidence="2">FW57</strain>
    </source>
</reference>
<dbReference type="AlphaFoldDB" id="A0AAD4I3L9"/>
<sequence>MRTAATPLPIASMYPTRTYQHALSIAVKLHGRTCTSGHHEPDGISTVIAIFTLLYVPALGLTLWGLIPHKPNKRRLHPRQIPLHIVHGVVSVHLYSDLRKQGGIVGHPPGSANLYVGAGIRGVLGILLPVWYIVASFKSGLAPESFYLIPANILFIGCFVASAVFTGTYLPMSLDGCANLEPEAAQIFSFARRARGSGRDEVDGCRQVFLLQTLTILIIERITLCGSCGALENAEITVARERKETAAYQVAAGG</sequence>
<organism evidence="2 3">
    <name type="scientific">Staphylotrichum longicolle</name>
    <dbReference type="NCBI Taxonomy" id="669026"/>
    <lineage>
        <taxon>Eukaryota</taxon>
        <taxon>Fungi</taxon>
        <taxon>Dikarya</taxon>
        <taxon>Ascomycota</taxon>
        <taxon>Pezizomycotina</taxon>
        <taxon>Sordariomycetes</taxon>
        <taxon>Sordariomycetidae</taxon>
        <taxon>Sordariales</taxon>
        <taxon>Chaetomiaceae</taxon>
        <taxon>Staphylotrichum</taxon>
    </lineage>
</organism>
<feature type="transmembrane region" description="Helical" evidence="1">
    <location>
        <begin position="146"/>
        <end position="165"/>
    </location>
</feature>
<dbReference type="EMBL" id="JAHCVI010000001">
    <property type="protein sequence ID" value="KAG7293716.1"/>
    <property type="molecule type" value="Genomic_DNA"/>
</dbReference>
<evidence type="ECO:0000313" key="3">
    <source>
        <dbReference type="Proteomes" id="UP001197093"/>
    </source>
</evidence>
<feature type="transmembrane region" description="Helical" evidence="1">
    <location>
        <begin position="47"/>
        <end position="67"/>
    </location>
</feature>
<keyword evidence="1" id="KW-0472">Membrane</keyword>
<name>A0AAD4I3L9_9PEZI</name>
<evidence type="ECO:0000313" key="2">
    <source>
        <dbReference type="EMBL" id="KAG7293716.1"/>
    </source>
</evidence>
<evidence type="ECO:0000256" key="1">
    <source>
        <dbReference type="SAM" id="Phobius"/>
    </source>
</evidence>
<comment type="caution">
    <text evidence="2">The sequence shown here is derived from an EMBL/GenBank/DDBJ whole genome shotgun (WGS) entry which is preliminary data.</text>
</comment>
<keyword evidence="3" id="KW-1185">Reference proteome</keyword>
<dbReference type="Proteomes" id="UP001197093">
    <property type="component" value="Unassembled WGS sequence"/>
</dbReference>
<keyword evidence="1" id="KW-1133">Transmembrane helix</keyword>
<proteinExistence type="predicted"/>
<feature type="transmembrane region" description="Helical" evidence="1">
    <location>
        <begin position="114"/>
        <end position="134"/>
    </location>
</feature>
<keyword evidence="1" id="KW-0812">Transmembrane</keyword>
<protein>
    <submittedName>
        <fullName evidence="2">Uncharacterized protein</fullName>
    </submittedName>
</protein>